<organism evidence="1 2">
    <name type="scientific">Mesobacillus zeae</name>
    <dbReference type="NCBI Taxonomy" id="1917180"/>
    <lineage>
        <taxon>Bacteria</taxon>
        <taxon>Bacillati</taxon>
        <taxon>Bacillota</taxon>
        <taxon>Bacilli</taxon>
        <taxon>Bacillales</taxon>
        <taxon>Bacillaceae</taxon>
        <taxon>Mesobacillus</taxon>
    </lineage>
</organism>
<dbReference type="EMBL" id="QWVT01000017">
    <property type="protein sequence ID" value="RID85029.1"/>
    <property type="molecule type" value="Genomic_DNA"/>
</dbReference>
<dbReference type="AlphaFoldDB" id="A0A398B4P2"/>
<keyword evidence="2" id="KW-1185">Reference proteome</keyword>
<evidence type="ECO:0008006" key="3">
    <source>
        <dbReference type="Google" id="ProtNLM"/>
    </source>
</evidence>
<protein>
    <recommendedName>
        <fullName evidence="3">DUF2190 family protein</fullName>
    </recommendedName>
</protein>
<dbReference type="InterPro" id="IPR054438">
    <property type="entry name" value="Struct_cement_gp24/gp6"/>
</dbReference>
<evidence type="ECO:0000313" key="2">
    <source>
        <dbReference type="Proteomes" id="UP000265816"/>
    </source>
</evidence>
<dbReference type="Proteomes" id="UP000265816">
    <property type="component" value="Unassembled WGS sequence"/>
</dbReference>
<sequence length="151" mass="15795">MAITDYGKYMPEAGGKGKLANYQDYQADTKAAAEAIPFGAALQLGTDKNTVTVVKTGGKPYGIALAQEIHEWVTKADDQKFLQYDPVPVVRKGTLWVEAGGDVISGDAAAVDPATNRFVATGFTGAIAFPSGTFKGNASAGQLVQVEINLP</sequence>
<dbReference type="RefSeq" id="WP_119112864.1">
    <property type="nucleotide sequence ID" value="NZ_CBCSEO010000031.1"/>
</dbReference>
<reference evidence="1 2" key="1">
    <citation type="submission" date="2018-08" db="EMBL/GenBank/DDBJ databases">
        <title>Bacillus jemisoniae sp. nov., Bacillus chryseoplanitiae sp. nov., Bacillus resnikiae sp. nov., and Bacillus frankliniae sp. nov., isolated from Viking spacecraft and associated surfaces.</title>
        <authorList>
            <person name="Seuylemezian A."/>
            <person name="Vaishampayan P."/>
        </authorList>
    </citation>
    <scope>NUCLEOTIDE SEQUENCE [LARGE SCALE GENOMIC DNA]</scope>
    <source>
        <strain evidence="1 2">JJ-247</strain>
    </source>
</reference>
<comment type="caution">
    <text evidence="1">The sequence shown here is derived from an EMBL/GenBank/DDBJ whole genome shotgun (WGS) entry which is preliminary data.</text>
</comment>
<proteinExistence type="predicted"/>
<dbReference type="OrthoDB" id="2885591at2"/>
<name>A0A398B4P2_9BACI</name>
<accession>A0A398B4P2</accession>
<dbReference type="Pfam" id="PF22758">
    <property type="entry name" value="Phage_cement"/>
    <property type="match status" value="1"/>
</dbReference>
<evidence type="ECO:0000313" key="1">
    <source>
        <dbReference type="EMBL" id="RID85029.1"/>
    </source>
</evidence>
<gene>
    <name evidence="1" type="ORF">D1970_10705</name>
</gene>